<dbReference type="PANTHER" id="PTHR23513:SF11">
    <property type="entry name" value="STAPHYLOFERRIN A TRANSPORTER"/>
    <property type="match status" value="1"/>
</dbReference>
<evidence type="ECO:0000256" key="6">
    <source>
        <dbReference type="ARBA" id="ARBA00023136"/>
    </source>
</evidence>
<evidence type="ECO:0000256" key="7">
    <source>
        <dbReference type="SAM" id="MobiDB-lite"/>
    </source>
</evidence>
<dbReference type="PANTHER" id="PTHR23513">
    <property type="entry name" value="INTEGRAL MEMBRANE EFFLUX PROTEIN-RELATED"/>
    <property type="match status" value="1"/>
</dbReference>
<dbReference type="Pfam" id="PF05977">
    <property type="entry name" value="MFS_3"/>
    <property type="match status" value="1"/>
</dbReference>
<keyword evidence="3" id="KW-1003">Cell membrane</keyword>
<evidence type="ECO:0000313" key="10">
    <source>
        <dbReference type="EMBL" id="GGO44849.1"/>
    </source>
</evidence>
<evidence type="ECO:0000256" key="8">
    <source>
        <dbReference type="SAM" id="Phobius"/>
    </source>
</evidence>
<feature type="transmembrane region" description="Helical" evidence="8">
    <location>
        <begin position="368"/>
        <end position="386"/>
    </location>
</feature>
<feature type="transmembrane region" description="Helical" evidence="8">
    <location>
        <begin position="20"/>
        <end position="45"/>
    </location>
</feature>
<evidence type="ECO:0000313" key="11">
    <source>
        <dbReference type="Proteomes" id="UP000631535"/>
    </source>
</evidence>
<accession>A0ABQ2LY95</accession>
<dbReference type="Gene3D" id="1.20.1250.20">
    <property type="entry name" value="MFS general substrate transporter like domains"/>
    <property type="match status" value="1"/>
</dbReference>
<keyword evidence="4 8" id="KW-0812">Transmembrane</keyword>
<feature type="transmembrane region" description="Helical" evidence="8">
    <location>
        <begin position="274"/>
        <end position="294"/>
    </location>
</feature>
<feature type="transmembrane region" description="Helical" evidence="8">
    <location>
        <begin position="325"/>
        <end position="348"/>
    </location>
</feature>
<dbReference type="InterPro" id="IPR036259">
    <property type="entry name" value="MFS_trans_sf"/>
</dbReference>
<feature type="transmembrane region" description="Helical" evidence="8">
    <location>
        <begin position="235"/>
        <end position="262"/>
    </location>
</feature>
<comment type="subcellular location">
    <subcellularLocation>
        <location evidence="1">Cell membrane</location>
        <topology evidence="1">Multi-pass membrane protein</topology>
    </subcellularLocation>
</comment>
<dbReference type="EMBL" id="BMMP01000003">
    <property type="protein sequence ID" value="GGO44849.1"/>
    <property type="molecule type" value="Genomic_DNA"/>
</dbReference>
<organism evidence="10 11">
    <name type="scientific">Streptomyces daqingensis</name>
    <dbReference type="NCBI Taxonomy" id="1472640"/>
    <lineage>
        <taxon>Bacteria</taxon>
        <taxon>Bacillati</taxon>
        <taxon>Actinomycetota</taxon>
        <taxon>Actinomycetes</taxon>
        <taxon>Kitasatosporales</taxon>
        <taxon>Streptomycetaceae</taxon>
        <taxon>Streptomyces</taxon>
    </lineage>
</organism>
<gene>
    <name evidence="10" type="ORF">GCM10012287_11350</name>
</gene>
<proteinExistence type="predicted"/>
<evidence type="ECO:0000256" key="1">
    <source>
        <dbReference type="ARBA" id="ARBA00004651"/>
    </source>
</evidence>
<reference evidence="11" key="1">
    <citation type="journal article" date="2019" name="Int. J. Syst. Evol. Microbiol.">
        <title>The Global Catalogue of Microorganisms (GCM) 10K type strain sequencing project: providing services to taxonomists for standard genome sequencing and annotation.</title>
        <authorList>
            <consortium name="The Broad Institute Genomics Platform"/>
            <consortium name="The Broad Institute Genome Sequencing Center for Infectious Disease"/>
            <person name="Wu L."/>
            <person name="Ma J."/>
        </authorList>
    </citation>
    <scope>NUCLEOTIDE SEQUENCE [LARGE SCALE GENOMIC DNA]</scope>
    <source>
        <strain evidence="11">CGMCC 4.7178</strain>
    </source>
</reference>
<keyword evidence="11" id="KW-1185">Reference proteome</keyword>
<protein>
    <submittedName>
        <fullName evidence="10">MFS transporter</fullName>
    </submittedName>
</protein>
<feature type="transmembrane region" description="Helical" evidence="8">
    <location>
        <begin position="392"/>
        <end position="409"/>
    </location>
</feature>
<keyword evidence="5 8" id="KW-1133">Transmembrane helix</keyword>
<dbReference type="PROSITE" id="PS50850">
    <property type="entry name" value="MFS"/>
    <property type="match status" value="1"/>
</dbReference>
<feature type="transmembrane region" description="Helical" evidence="8">
    <location>
        <begin position="179"/>
        <end position="200"/>
    </location>
</feature>
<dbReference type="SUPFAM" id="SSF103473">
    <property type="entry name" value="MFS general substrate transporter"/>
    <property type="match status" value="1"/>
</dbReference>
<keyword evidence="2" id="KW-0813">Transport</keyword>
<keyword evidence="6 8" id="KW-0472">Membrane</keyword>
<feature type="transmembrane region" description="Helical" evidence="8">
    <location>
        <begin position="301"/>
        <end position="319"/>
    </location>
</feature>
<name>A0ABQ2LY95_9ACTN</name>
<dbReference type="InterPro" id="IPR020846">
    <property type="entry name" value="MFS_dom"/>
</dbReference>
<evidence type="ECO:0000256" key="3">
    <source>
        <dbReference type="ARBA" id="ARBA00022475"/>
    </source>
</evidence>
<evidence type="ECO:0000256" key="2">
    <source>
        <dbReference type="ARBA" id="ARBA00022448"/>
    </source>
</evidence>
<feature type="domain" description="Major facilitator superfamily (MFS) profile" evidence="9">
    <location>
        <begin position="18"/>
        <end position="414"/>
    </location>
</feature>
<dbReference type="CDD" id="cd06173">
    <property type="entry name" value="MFS_MefA_like"/>
    <property type="match status" value="1"/>
</dbReference>
<dbReference type="Proteomes" id="UP000631535">
    <property type="component" value="Unassembled WGS sequence"/>
</dbReference>
<evidence type="ECO:0000259" key="9">
    <source>
        <dbReference type="PROSITE" id="PS50850"/>
    </source>
</evidence>
<evidence type="ECO:0000256" key="4">
    <source>
        <dbReference type="ARBA" id="ARBA00022692"/>
    </source>
</evidence>
<feature type="transmembrane region" description="Helical" evidence="8">
    <location>
        <begin position="84"/>
        <end position="103"/>
    </location>
</feature>
<sequence length="479" mass="48524">MKAHDPASGRQRGAGRYRPLAAVLAAMGVALTGTRISVIALPWFVLVTTGSATQTGLVAFCEMAPYVAVKAFAGPLVDRTGPRVISWTTDVVSAAAAVAIPLLHSLDRLGFWLLLPLVALIGAARGPGDLAKEILIPEAAERAHVPLERATGLSGVTERLASTVGPAAGGSLVALLGPMAGLVLIGACFATGSAVIALALPRGMGVASGARDDGREPGYWTRFGQGFRFLRGEPLLLTVIVMVGITNLLDAAFATVLMPVWAKESGQGPSAIGLSSSVMGIGAVGGSLIAAAVAHRLRRRPVFFAGFLLAGAPRFLVLAADVPMWTVLTVFAVAGFGAGFLNPILAALTFERVPRPLLGRVNALGDSVAWSGIPLGGMAAGAAVAAFGLLPALLTAGAAYFLTTSLAGLRPEWRQMERLRAKSVPQQSTSPGEAQPTMAAGPPGHGAPGPSRLPGGPSGDAPPGSDDGGSAASSGRTVD</sequence>
<feature type="region of interest" description="Disordered" evidence="7">
    <location>
        <begin position="420"/>
        <end position="479"/>
    </location>
</feature>
<dbReference type="InterPro" id="IPR010290">
    <property type="entry name" value="TM_effector"/>
</dbReference>
<evidence type="ECO:0000256" key="5">
    <source>
        <dbReference type="ARBA" id="ARBA00022989"/>
    </source>
</evidence>
<dbReference type="RefSeq" id="WP_229711637.1">
    <property type="nucleotide sequence ID" value="NZ_BMMP01000003.1"/>
</dbReference>
<feature type="compositionally biased region" description="Low complexity" evidence="7">
    <location>
        <begin position="448"/>
        <end position="479"/>
    </location>
</feature>
<comment type="caution">
    <text evidence="10">The sequence shown here is derived from an EMBL/GenBank/DDBJ whole genome shotgun (WGS) entry which is preliminary data.</text>
</comment>